<accession>A0A447KKF6</accession>
<evidence type="ECO:0000313" key="2">
    <source>
        <dbReference type="Proteomes" id="UP000281391"/>
    </source>
</evidence>
<evidence type="ECO:0000313" key="1">
    <source>
        <dbReference type="EMBL" id="VDZ51319.1"/>
    </source>
</evidence>
<gene>
    <name evidence="1" type="ORF">NCTC11214_00143</name>
</gene>
<dbReference type="AlphaFoldDB" id="A0A447KKF6"/>
<name>A0A447KKF6_SEROD</name>
<dbReference type="Proteomes" id="UP000281391">
    <property type="component" value="Chromosome"/>
</dbReference>
<sequence length="85" mass="10151">MSSEREKRGQLAPLYQVARQLLPGLGVSQQNLLYFASLANFYTIHDLRNLRKEQTWLYLLCYIWLRYYMDWKILGLLRASPNRAL</sequence>
<organism evidence="1 2">
    <name type="scientific">Serratia odorifera</name>
    <dbReference type="NCBI Taxonomy" id="618"/>
    <lineage>
        <taxon>Bacteria</taxon>
        <taxon>Pseudomonadati</taxon>
        <taxon>Pseudomonadota</taxon>
        <taxon>Gammaproteobacteria</taxon>
        <taxon>Enterobacterales</taxon>
        <taxon>Yersiniaceae</taxon>
        <taxon>Serratia</taxon>
    </lineage>
</organism>
<proteinExistence type="predicted"/>
<protein>
    <submittedName>
        <fullName evidence="1">Transposase and inactivated derivatives, TnpA family</fullName>
    </submittedName>
</protein>
<reference evidence="1 2" key="1">
    <citation type="submission" date="2018-12" db="EMBL/GenBank/DDBJ databases">
        <authorList>
            <consortium name="Pathogen Informatics"/>
        </authorList>
    </citation>
    <scope>NUCLEOTIDE SEQUENCE [LARGE SCALE GENOMIC DNA]</scope>
    <source>
        <strain evidence="1 2">NCTC11214</strain>
    </source>
</reference>
<dbReference type="EMBL" id="LR134117">
    <property type="protein sequence ID" value="VDZ51319.1"/>
    <property type="molecule type" value="Genomic_DNA"/>
</dbReference>
<dbReference type="KEGG" id="sof:NCTC11214_00143"/>